<name>A0A6J5KWL7_9CAUD</name>
<protein>
    <submittedName>
        <fullName evidence="1">Uncharacterized protein</fullName>
    </submittedName>
</protein>
<organism evidence="1">
    <name type="scientific">uncultured Caudovirales phage</name>
    <dbReference type="NCBI Taxonomy" id="2100421"/>
    <lineage>
        <taxon>Viruses</taxon>
        <taxon>Duplodnaviria</taxon>
        <taxon>Heunggongvirae</taxon>
        <taxon>Uroviricota</taxon>
        <taxon>Caudoviricetes</taxon>
        <taxon>Peduoviridae</taxon>
        <taxon>Maltschvirus</taxon>
        <taxon>Maltschvirus maltsch</taxon>
    </lineage>
</organism>
<proteinExistence type="predicted"/>
<accession>A0A6J5KWL7</accession>
<dbReference type="EMBL" id="LR796189">
    <property type="protein sequence ID" value="CAB4125407.1"/>
    <property type="molecule type" value="Genomic_DNA"/>
</dbReference>
<evidence type="ECO:0000313" key="1">
    <source>
        <dbReference type="EMBL" id="CAB4125407.1"/>
    </source>
</evidence>
<gene>
    <name evidence="1" type="ORF">UFOVP53_130</name>
</gene>
<sequence length="108" mass="12556">MSNTNGEADRSIPVSAEDCDNVRNYSLHFGVEITDTLKEAMLAFEKETTFESMLDFKRELCKWLIECGHESFTDDLWKHPTEAANDILYDLQFDKEVQDLLTEEKDKD</sequence>
<reference evidence="1" key="1">
    <citation type="submission" date="2020-04" db="EMBL/GenBank/DDBJ databases">
        <authorList>
            <person name="Chiriac C."/>
            <person name="Salcher M."/>
            <person name="Ghai R."/>
            <person name="Kavagutti S V."/>
        </authorList>
    </citation>
    <scope>NUCLEOTIDE SEQUENCE</scope>
</reference>